<gene>
    <name evidence="3" type="ORF">UFOPK3564_01088</name>
</gene>
<organism evidence="3">
    <name type="scientific">freshwater metagenome</name>
    <dbReference type="NCBI Taxonomy" id="449393"/>
    <lineage>
        <taxon>unclassified sequences</taxon>
        <taxon>metagenomes</taxon>
        <taxon>ecological metagenomes</taxon>
    </lineage>
</organism>
<dbReference type="InterPro" id="IPR052900">
    <property type="entry name" value="Phospholipid_Metab_Enz"/>
</dbReference>
<evidence type="ECO:0000259" key="1">
    <source>
        <dbReference type="Pfam" id="PF09423"/>
    </source>
</evidence>
<dbReference type="Pfam" id="PF09423">
    <property type="entry name" value="PhoD"/>
    <property type="match status" value="1"/>
</dbReference>
<dbReference type="CDD" id="cd07389">
    <property type="entry name" value="MPP_PhoD"/>
    <property type="match status" value="1"/>
</dbReference>
<reference evidence="3" key="1">
    <citation type="submission" date="2020-05" db="EMBL/GenBank/DDBJ databases">
        <authorList>
            <person name="Chiriac C."/>
            <person name="Salcher M."/>
            <person name="Ghai R."/>
            <person name="Kavagutti S V."/>
        </authorList>
    </citation>
    <scope>NUCLEOTIDE SEQUENCE</scope>
</reference>
<dbReference type="InterPro" id="IPR032093">
    <property type="entry name" value="PhoD_N"/>
</dbReference>
<dbReference type="PANTHER" id="PTHR43606:SF2">
    <property type="entry name" value="ALKALINE PHOSPHATASE FAMILY PROTEIN (AFU_ORTHOLOGUE AFUA_5G03860)"/>
    <property type="match status" value="1"/>
</dbReference>
<protein>
    <submittedName>
        <fullName evidence="3">Unannotated protein</fullName>
    </submittedName>
</protein>
<feature type="domain" description="Phospholipase D N-terminal" evidence="2">
    <location>
        <begin position="45"/>
        <end position="140"/>
    </location>
</feature>
<evidence type="ECO:0000259" key="2">
    <source>
        <dbReference type="Pfam" id="PF16655"/>
    </source>
</evidence>
<proteinExistence type="predicted"/>
<dbReference type="AlphaFoldDB" id="A0A6J7GXA4"/>
<dbReference type="PANTHER" id="PTHR43606">
    <property type="entry name" value="PHOSPHATASE, PUTATIVE (AFU_ORTHOLOGUE AFUA_6G08710)-RELATED"/>
    <property type="match status" value="1"/>
</dbReference>
<dbReference type="Gene3D" id="2.60.40.380">
    <property type="entry name" value="Purple acid phosphatase-like, N-terminal"/>
    <property type="match status" value="1"/>
</dbReference>
<dbReference type="PROSITE" id="PS51318">
    <property type="entry name" value="TAT"/>
    <property type="match status" value="1"/>
</dbReference>
<dbReference type="InterPro" id="IPR006311">
    <property type="entry name" value="TAT_signal"/>
</dbReference>
<dbReference type="InterPro" id="IPR029052">
    <property type="entry name" value="Metallo-depent_PP-like"/>
</dbReference>
<feature type="domain" description="PhoD-like phosphatase metallophosphatase" evidence="1">
    <location>
        <begin position="155"/>
        <end position="490"/>
    </location>
</feature>
<dbReference type="EMBL" id="CAFBMK010000046">
    <property type="protein sequence ID" value="CAB4908883.1"/>
    <property type="molecule type" value="Genomic_DNA"/>
</dbReference>
<dbReference type="Pfam" id="PF16655">
    <property type="entry name" value="PhoD_N"/>
    <property type="match status" value="1"/>
</dbReference>
<dbReference type="InterPro" id="IPR038607">
    <property type="entry name" value="PhoD-like_sf"/>
</dbReference>
<dbReference type="Gene3D" id="3.60.21.70">
    <property type="entry name" value="PhoD-like phosphatase"/>
    <property type="match status" value="1"/>
</dbReference>
<name>A0A6J7GXA4_9ZZZZ</name>
<dbReference type="SUPFAM" id="SSF56300">
    <property type="entry name" value="Metallo-dependent phosphatases"/>
    <property type="match status" value="1"/>
</dbReference>
<sequence>MSPMTRRSLVRAGAAGALVAVSAGFPVSPAVARTRPRFTGSPFALGVASGDPSSDGAVLWTRLTTDTLGVDPLPAPRIAVRWEVAEDEGFRRVVRRGVEIADERSAHSVHVELRGLRPHREYWYRFAAGDEVSPVGRTRTAPGFGFGGGADDLAFAVTSCQNYEAGYYAAWRDIAAQDLDVVLHLGDYIYEGAGKSDPPTATTPRRHVGPEITTLFDYRRRLALYRSDPDLLAAHAAHPFVVIWDDHEVDNNYAGLISQDDDPVAVFSARRAAAYQAYYEHMPLRRAQVNRGPNLQLDRTLQYGDLAQFTMLDTRQYRANQACGDGNKEPCGAEWEDPSRTFLGDEQERRVLRSLGRSRARWNVIGNQIPLTAIDQQAGPGQKLYMDGWAGYPVARDRFLQGLEDRKVRNPLVVTGDVHASWACEVNRDVRDPASRATAVELIGTSISSGGDGTDVPSAVLPDNPQVKFQRSRRGWVKVALDRREARAEFRHLPYVTRPDATPKVDAAFTVQDGTPKLQRV</sequence>
<dbReference type="InterPro" id="IPR018946">
    <property type="entry name" value="PhoD-like_MPP"/>
</dbReference>
<evidence type="ECO:0000313" key="3">
    <source>
        <dbReference type="EMBL" id="CAB4908883.1"/>
    </source>
</evidence>
<accession>A0A6J7GXA4</accession>